<comment type="caution">
    <text evidence="1">The sequence shown here is derived from an EMBL/GenBank/DDBJ whole genome shotgun (WGS) entry which is preliminary data.</text>
</comment>
<dbReference type="InterPro" id="IPR027840">
    <property type="entry name" value="DUF4493"/>
</dbReference>
<protein>
    <submittedName>
        <fullName evidence="1">DUF4493 domain-containing protein</fullName>
    </submittedName>
</protein>
<gene>
    <name evidence="1" type="ORF">K8U81_09340</name>
</gene>
<dbReference type="PROSITE" id="PS51257">
    <property type="entry name" value="PROKAR_LIPOPROTEIN"/>
    <property type="match status" value="1"/>
</dbReference>
<dbReference type="AlphaFoldDB" id="A0A921FEJ9"/>
<proteinExistence type="predicted"/>
<dbReference type="Pfam" id="PF14900">
    <property type="entry name" value="DUF4493"/>
    <property type="match status" value="1"/>
</dbReference>
<reference evidence="1" key="1">
    <citation type="journal article" date="2021" name="PeerJ">
        <title>Extensive microbial diversity within the chicken gut microbiome revealed by metagenomics and culture.</title>
        <authorList>
            <person name="Gilroy R."/>
            <person name="Ravi A."/>
            <person name="Getino M."/>
            <person name="Pursley I."/>
            <person name="Horton D.L."/>
            <person name="Alikhan N.F."/>
            <person name="Baker D."/>
            <person name="Gharbi K."/>
            <person name="Hall N."/>
            <person name="Watson M."/>
            <person name="Adriaenssens E.M."/>
            <person name="Foster-Nyarko E."/>
            <person name="Jarju S."/>
            <person name="Secka A."/>
            <person name="Antonio M."/>
            <person name="Oren A."/>
            <person name="Chaudhuri R.R."/>
            <person name="La Ragione R."/>
            <person name="Hildebrand F."/>
            <person name="Pallen M.J."/>
        </authorList>
    </citation>
    <scope>NUCLEOTIDE SEQUENCE</scope>
    <source>
        <strain evidence="1">CHK165-8395</strain>
    </source>
</reference>
<name>A0A921FEJ9_9BACT</name>
<evidence type="ECO:0000313" key="2">
    <source>
        <dbReference type="Proteomes" id="UP000718012"/>
    </source>
</evidence>
<dbReference type="Gene3D" id="2.60.120.890">
    <property type="entry name" value="BT2081, beta-jelly-roll domain"/>
    <property type="match status" value="1"/>
</dbReference>
<dbReference type="EMBL" id="DYXD01000209">
    <property type="protein sequence ID" value="HJF08376.1"/>
    <property type="molecule type" value="Genomic_DNA"/>
</dbReference>
<dbReference type="InterPro" id="IPR038653">
    <property type="entry name" value="Put_CMD_sf"/>
</dbReference>
<organism evidence="1 2">
    <name type="scientific">Phocaeicola coprocola</name>
    <dbReference type="NCBI Taxonomy" id="310298"/>
    <lineage>
        <taxon>Bacteria</taxon>
        <taxon>Pseudomonadati</taxon>
        <taxon>Bacteroidota</taxon>
        <taxon>Bacteroidia</taxon>
        <taxon>Bacteroidales</taxon>
        <taxon>Bacteroidaceae</taxon>
        <taxon>Phocaeicola</taxon>
    </lineage>
</organism>
<dbReference type="Proteomes" id="UP000718012">
    <property type="component" value="Unassembled WGS sequence"/>
</dbReference>
<sequence length="731" mass="80733">MNKLVIEYMKWIGGLCLLLLCMLLGGCQENEETDLSGKTGLLVTLTDEDNKAYSRKAPSELEDPLTEMFQLKILYSGTDKSAYKGACKEYVLLQEGLYDLTATYGDNPVIALDAPYYVGSLNAQEVIKGEMTSASISCSVANSLLSVIYNRESLNKMYESYFVTVSVGSESVNLDADSGKSAYFRAGSSVKLVFHGRLSGTGKEVVYDIPDQELFANIAVKTHVKVTLGLDDSEISSGVGISIEKLETETVSIAETIPSEFMPKPKLESDDFLNNELSFAETEKKSATIRLKLSSALQELKLKFNSADTKFAGLEQGKEYLLSSAEDKSAIENALGISLPEVGATEAVLDFTSLLPQLMTDKGATVTSTIEVDVKANNRWASEDATVNRVYTLKCNKPEFSIVTNPGNFWCKEFSVDSCDIKTGDIETISQKIQYQYRKKGDEQWIDCDRLVQFDDYPVDKQYQIRAVYREGIETEPVDVMLETPQQLPNSDMEEWYIEEKKKSGTWPFKDKTYYTFHPYAEGNASSSWWATNNDKAQGGTYALGIWYEGCFASCVSYTEDAHGGTKAALMYLSGCGDGYANTAGTYVGGAMVGSLFIGTYDSGIIQGHDFDSRPTSMSFWYKYKPYNSDAFKVVVSLKNGDREIATGTYEPAASSEEDGEYGHATVDFNYTEPFEKATSICVQFLASNKTSLSQSDFDLGTTITYPVIGDWTVHMGSILKIDDISLAFDK</sequence>
<accession>A0A921FEJ9</accession>
<evidence type="ECO:0000313" key="1">
    <source>
        <dbReference type="EMBL" id="HJF08376.1"/>
    </source>
</evidence>
<reference evidence="1" key="2">
    <citation type="submission" date="2021-09" db="EMBL/GenBank/DDBJ databases">
        <authorList>
            <person name="Gilroy R."/>
        </authorList>
    </citation>
    <scope>NUCLEOTIDE SEQUENCE</scope>
    <source>
        <strain evidence="1">CHK165-8395</strain>
    </source>
</reference>